<dbReference type="Pfam" id="PF01471">
    <property type="entry name" value="PG_binding_1"/>
    <property type="match status" value="2"/>
</dbReference>
<evidence type="ECO:0000256" key="1">
    <source>
        <dbReference type="SAM" id="MobiDB-lite"/>
    </source>
</evidence>
<evidence type="ECO:0000313" key="3">
    <source>
        <dbReference type="EMBL" id="CAA9278216.1"/>
    </source>
</evidence>
<dbReference type="InterPro" id="IPR036365">
    <property type="entry name" value="PGBD-like_sf"/>
</dbReference>
<dbReference type="Gene3D" id="1.10.101.10">
    <property type="entry name" value="PGBD-like superfamily/PGBD"/>
    <property type="match status" value="2"/>
</dbReference>
<evidence type="ECO:0000259" key="2">
    <source>
        <dbReference type="Pfam" id="PF01471"/>
    </source>
</evidence>
<reference evidence="3" key="1">
    <citation type="submission" date="2020-02" db="EMBL/GenBank/DDBJ databases">
        <authorList>
            <person name="Meier V. D."/>
        </authorList>
    </citation>
    <scope>NUCLEOTIDE SEQUENCE</scope>
    <source>
        <strain evidence="3">AVDCRST_MAG92</strain>
    </source>
</reference>
<feature type="region of interest" description="Disordered" evidence="1">
    <location>
        <begin position="213"/>
        <end position="273"/>
    </location>
</feature>
<dbReference type="PANTHER" id="PTHR41533:SF1">
    <property type="entry name" value="L,D-TRANSPEPTIDASE YCBB-RELATED"/>
    <property type="match status" value="1"/>
</dbReference>
<accession>A0A6J4JJ20</accession>
<gene>
    <name evidence="3" type="ORF">AVDCRST_MAG92-3345</name>
</gene>
<dbReference type="InterPro" id="IPR002477">
    <property type="entry name" value="Peptidoglycan-bd-like"/>
</dbReference>
<dbReference type="EMBL" id="CADCTM010000562">
    <property type="protein sequence ID" value="CAA9278216.1"/>
    <property type="molecule type" value="Genomic_DNA"/>
</dbReference>
<protein>
    <recommendedName>
        <fullName evidence="2">Peptidoglycan binding-like domain-containing protein</fullName>
    </recommendedName>
</protein>
<sequence>METLAYLHLALANEAPASPNCQVEKTTRERPKLFAHLNSLRFSTSAAIHLLSLTVALCILGIAHQASALVQQGDSGSEVTALQQRLQELGYFQGNATGYFGSVTKAAVMDFQQAKGLNPDGVVGTNTEAILREPRQSSSQSVSDSNLGVLRIGDRGEPVSVIQQRLSEVGLRAGDKGVFDEATQEAVRQFQQAKGLTVDGVVGQQTLAALPQIGESKSPAVDQSKPSIADESKPALGDESKPSFADESKPTPAPKKTTKWYEDKSAPLTPFTK</sequence>
<proteinExistence type="predicted"/>
<dbReference type="InterPro" id="IPR036366">
    <property type="entry name" value="PGBDSf"/>
</dbReference>
<feature type="domain" description="Peptidoglycan binding-like" evidence="2">
    <location>
        <begin position="155"/>
        <end position="210"/>
    </location>
</feature>
<feature type="domain" description="Peptidoglycan binding-like" evidence="2">
    <location>
        <begin position="75"/>
        <end position="131"/>
    </location>
</feature>
<dbReference type="AlphaFoldDB" id="A0A6J4JJ20"/>
<dbReference type="PANTHER" id="PTHR41533">
    <property type="entry name" value="L,D-TRANSPEPTIDASE HI_1667-RELATED"/>
    <property type="match status" value="1"/>
</dbReference>
<feature type="compositionally biased region" description="Basic and acidic residues" evidence="1">
    <location>
        <begin position="228"/>
        <end position="249"/>
    </location>
</feature>
<name>A0A6J4JJ20_9CYAN</name>
<dbReference type="SUPFAM" id="SSF47090">
    <property type="entry name" value="PGBD-like"/>
    <property type="match status" value="2"/>
</dbReference>
<dbReference type="InterPro" id="IPR052905">
    <property type="entry name" value="LD-transpeptidase_YkuD-like"/>
</dbReference>
<organism evidence="3">
    <name type="scientific">uncultured Coleofasciculus sp</name>
    <dbReference type="NCBI Taxonomy" id="1267456"/>
    <lineage>
        <taxon>Bacteria</taxon>
        <taxon>Bacillati</taxon>
        <taxon>Cyanobacteriota</taxon>
        <taxon>Cyanophyceae</taxon>
        <taxon>Coleofasciculales</taxon>
        <taxon>Coleofasciculaceae</taxon>
        <taxon>Coleofasciculus</taxon>
        <taxon>environmental samples</taxon>
    </lineage>
</organism>